<reference evidence="2" key="1">
    <citation type="submission" date="2020-09" db="EMBL/GenBank/DDBJ databases">
        <title>Streptomyces grisecoloratus sp. nov., isolated from cotton soil.</title>
        <authorList>
            <person name="Xing L."/>
        </authorList>
    </citation>
    <scope>NUCLEOTIDE SEQUENCE</scope>
    <source>
        <strain evidence="2">TRM S81-3</strain>
    </source>
</reference>
<keyword evidence="1" id="KW-1133">Transmembrane helix</keyword>
<evidence type="ECO:0000256" key="1">
    <source>
        <dbReference type="SAM" id="Phobius"/>
    </source>
</evidence>
<dbReference type="InterPro" id="IPR038762">
    <property type="entry name" value="ABM_predict"/>
</dbReference>
<dbReference type="AlphaFoldDB" id="A0A926L551"/>
<evidence type="ECO:0008006" key="4">
    <source>
        <dbReference type="Google" id="ProtNLM"/>
    </source>
</evidence>
<dbReference type="EMBL" id="JACVQF010000187">
    <property type="protein sequence ID" value="MBD0420387.1"/>
    <property type="molecule type" value="Genomic_DNA"/>
</dbReference>
<dbReference type="PANTHER" id="PTHR40057:SF1">
    <property type="entry name" value="SLR1162 PROTEIN"/>
    <property type="match status" value="1"/>
</dbReference>
<organism evidence="2 3">
    <name type="scientific">Streptomyces griseicoloratus</name>
    <dbReference type="NCBI Taxonomy" id="2752516"/>
    <lineage>
        <taxon>Bacteria</taxon>
        <taxon>Bacillati</taxon>
        <taxon>Actinomycetota</taxon>
        <taxon>Actinomycetes</taxon>
        <taxon>Kitasatosporales</taxon>
        <taxon>Streptomycetaceae</taxon>
        <taxon>Streptomyces</taxon>
    </lineage>
</organism>
<gene>
    <name evidence="2" type="ORF">H0H10_14745</name>
</gene>
<feature type="transmembrane region" description="Helical" evidence="1">
    <location>
        <begin position="23"/>
        <end position="45"/>
    </location>
</feature>
<accession>A0A926L551</accession>
<dbReference type="PANTHER" id="PTHR40057">
    <property type="entry name" value="SLR1162 PROTEIN"/>
    <property type="match status" value="1"/>
</dbReference>
<protein>
    <recommendedName>
        <fullName evidence="4">Antibiotic biosynthesis monooxygenase</fullName>
    </recommendedName>
</protein>
<evidence type="ECO:0000313" key="2">
    <source>
        <dbReference type="EMBL" id="MBD0420387.1"/>
    </source>
</evidence>
<proteinExistence type="predicted"/>
<dbReference type="Proteomes" id="UP000621210">
    <property type="component" value="Unassembled WGS sequence"/>
</dbReference>
<keyword evidence="1" id="KW-0472">Membrane</keyword>
<name>A0A926L551_9ACTN</name>
<comment type="caution">
    <text evidence="2">The sequence shown here is derived from an EMBL/GenBank/DDBJ whole genome shotgun (WGS) entry which is preliminary data.</text>
</comment>
<sequence length="96" mass="10744">MRRPRTHLTGAPRLGAGASPPRYKLAIVNWLAIYPLITVLLWVAAPLVERLPVFVTTLVLSATLVSLMTFVVMPFMTRLFAPWLARTGGRQRTDRS</sequence>
<reference evidence="2" key="2">
    <citation type="submission" date="2020-09" db="EMBL/GenBank/DDBJ databases">
        <authorList>
            <person name="Luo X."/>
        </authorList>
    </citation>
    <scope>NUCLEOTIDE SEQUENCE</scope>
    <source>
        <strain evidence="2">TRM S81-3</strain>
    </source>
</reference>
<evidence type="ECO:0000313" key="3">
    <source>
        <dbReference type="Proteomes" id="UP000621210"/>
    </source>
</evidence>
<keyword evidence="3" id="KW-1185">Reference proteome</keyword>
<keyword evidence="1" id="KW-0812">Transmembrane</keyword>
<feature type="transmembrane region" description="Helical" evidence="1">
    <location>
        <begin position="51"/>
        <end position="76"/>
    </location>
</feature>